<protein>
    <recommendedName>
        <fullName evidence="3">14-3-3 domain-containing protein</fullName>
    </recommendedName>
</protein>
<comment type="caution">
    <text evidence="4">The sequence shown here is derived from an EMBL/GenBank/DDBJ whole genome shotgun (WGS) entry which is preliminary data.</text>
</comment>
<evidence type="ECO:0000256" key="2">
    <source>
        <dbReference type="SAM" id="MobiDB-lite"/>
    </source>
</evidence>
<feature type="region of interest" description="Disordered" evidence="2">
    <location>
        <begin position="122"/>
        <end position="162"/>
    </location>
</feature>
<proteinExistence type="inferred from homology"/>
<evidence type="ECO:0000259" key="3">
    <source>
        <dbReference type="Pfam" id="PF00244"/>
    </source>
</evidence>
<dbReference type="Proteomes" id="UP000437017">
    <property type="component" value="Unassembled WGS sequence"/>
</dbReference>
<comment type="similarity">
    <text evidence="1">Belongs to the 14-3-3 family.</text>
</comment>
<dbReference type="InterPro" id="IPR023410">
    <property type="entry name" value="14-3-3_domain"/>
</dbReference>
<feature type="region of interest" description="Disordered" evidence="2">
    <location>
        <begin position="75"/>
        <end position="101"/>
    </location>
</feature>
<feature type="domain" description="14-3-3" evidence="3">
    <location>
        <begin position="36"/>
        <end position="82"/>
    </location>
</feature>
<dbReference type="EMBL" id="SGJD01003385">
    <property type="protein sequence ID" value="KAB0393025.1"/>
    <property type="molecule type" value="Genomic_DNA"/>
</dbReference>
<reference evidence="4 5" key="1">
    <citation type="journal article" date="2019" name="PLoS ONE">
        <title>Genomic analyses reveal an absence of contemporary introgressive admixture between fin whales and blue whales, despite known hybrids.</title>
        <authorList>
            <person name="Westbury M.V."/>
            <person name="Petersen B."/>
            <person name="Lorenzen E.D."/>
        </authorList>
    </citation>
    <scope>NUCLEOTIDE SEQUENCE [LARGE SCALE GENOMIC DNA]</scope>
    <source>
        <strain evidence="4">FinWhale-01</strain>
    </source>
</reference>
<dbReference type="SUPFAM" id="SSF48445">
    <property type="entry name" value="14-3-3 protein"/>
    <property type="match status" value="1"/>
</dbReference>
<sequence>MKAVTELNEPLPSEDRNLLSQAYKNVVGAQRSSWRIEKELETVCSVVPALLDNVRAKVLYLKMKGDYYRYLAEAASSEKKNNPESARGALPLSQTSLRRCHGRAGHTKRGFLYGLHAHHASAVRQLHPREERPAGRGSRRRATRAPRPDAYPHPSTTAPSSL</sequence>
<dbReference type="Pfam" id="PF00244">
    <property type="entry name" value="14-3-3"/>
    <property type="match status" value="1"/>
</dbReference>
<evidence type="ECO:0000313" key="5">
    <source>
        <dbReference type="Proteomes" id="UP000437017"/>
    </source>
</evidence>
<gene>
    <name evidence="4" type="ORF">E2I00_010344</name>
</gene>
<evidence type="ECO:0000256" key="1">
    <source>
        <dbReference type="ARBA" id="ARBA00006141"/>
    </source>
</evidence>
<evidence type="ECO:0000313" key="4">
    <source>
        <dbReference type="EMBL" id="KAB0393025.1"/>
    </source>
</evidence>
<dbReference type="InterPro" id="IPR000308">
    <property type="entry name" value="14-3-3"/>
</dbReference>
<name>A0A643BZP9_BALPH</name>
<dbReference type="Gene3D" id="1.20.190.20">
    <property type="entry name" value="14-3-3 domain"/>
    <property type="match status" value="2"/>
</dbReference>
<keyword evidence="5" id="KW-1185">Reference proteome</keyword>
<dbReference type="InterPro" id="IPR036815">
    <property type="entry name" value="14-3-3_dom_sf"/>
</dbReference>
<dbReference type="PANTHER" id="PTHR18860">
    <property type="entry name" value="14-3-3 PROTEIN"/>
    <property type="match status" value="1"/>
</dbReference>
<organism evidence="4 5">
    <name type="scientific">Balaenoptera physalus</name>
    <name type="common">Fin whale</name>
    <name type="synonym">Balaena physalus</name>
    <dbReference type="NCBI Taxonomy" id="9770"/>
    <lineage>
        <taxon>Eukaryota</taxon>
        <taxon>Metazoa</taxon>
        <taxon>Chordata</taxon>
        <taxon>Craniata</taxon>
        <taxon>Vertebrata</taxon>
        <taxon>Euteleostomi</taxon>
        <taxon>Mammalia</taxon>
        <taxon>Eutheria</taxon>
        <taxon>Laurasiatheria</taxon>
        <taxon>Artiodactyla</taxon>
        <taxon>Whippomorpha</taxon>
        <taxon>Cetacea</taxon>
        <taxon>Mysticeti</taxon>
        <taxon>Balaenopteridae</taxon>
        <taxon>Balaenoptera</taxon>
    </lineage>
</organism>
<accession>A0A643BZP9</accession>
<dbReference type="AlphaFoldDB" id="A0A643BZP9"/>